<feature type="region of interest" description="Disordered" evidence="1">
    <location>
        <begin position="1"/>
        <end position="73"/>
    </location>
</feature>
<evidence type="ECO:0000256" key="1">
    <source>
        <dbReference type="SAM" id="MobiDB-lite"/>
    </source>
</evidence>
<dbReference type="AlphaFoldDB" id="A0A1E3IRT9"/>
<keyword evidence="2" id="KW-0812">Transmembrane</keyword>
<keyword evidence="2" id="KW-0472">Membrane</keyword>
<evidence type="ECO:0000313" key="3">
    <source>
        <dbReference type="EMBL" id="ODN91327.1"/>
    </source>
</evidence>
<feature type="transmembrane region" description="Helical" evidence="2">
    <location>
        <begin position="158"/>
        <end position="179"/>
    </location>
</feature>
<reference evidence="3 4" key="1">
    <citation type="submission" date="2016-06" db="EMBL/GenBank/DDBJ databases">
        <title>Evolution of pathogenesis and genome organization in the Tremellales.</title>
        <authorList>
            <person name="Cuomo C."/>
            <person name="Litvintseva A."/>
            <person name="Heitman J."/>
            <person name="Chen Y."/>
            <person name="Sun S."/>
            <person name="Springer D."/>
            <person name="Dromer F."/>
            <person name="Young S."/>
            <person name="Zeng Q."/>
            <person name="Chapman S."/>
            <person name="Gujja S."/>
            <person name="Saif S."/>
            <person name="Birren B."/>
        </authorList>
    </citation>
    <scope>NUCLEOTIDE SEQUENCE [LARGE SCALE GENOMIC DNA]</scope>
    <source>
        <strain evidence="3 4">CBS 7118</strain>
    </source>
</reference>
<evidence type="ECO:0000313" key="4">
    <source>
        <dbReference type="Proteomes" id="UP000094819"/>
    </source>
</evidence>
<proteinExistence type="predicted"/>
<dbReference type="Proteomes" id="UP000094819">
    <property type="component" value="Unassembled WGS sequence"/>
</dbReference>
<name>A0A1E3IRT9_9TREE</name>
<sequence length="206" mass="22546">MPSPPAPQQAPLPQRLAPALEPPIAHPPRRLAPAQLVGSTHQPVDTPPQPVAYPHQPVAYPPAPPRASSTKDRTMYGSPTNIGSEYRKVALHHLSPDLHTEAKNKVSNRADDHRAFSVWPMVLGLTVTGVVASVIPAVKPIWLLTEWPLQADALPCFWARRWSLVWLAINLMWAVALLVQGLSGENLNINQVAANFLPLPCHPCYP</sequence>
<dbReference type="RefSeq" id="XP_019029953.1">
    <property type="nucleotide sequence ID" value="XM_019177914.1"/>
</dbReference>
<keyword evidence="4" id="KW-1185">Reference proteome</keyword>
<dbReference type="GeneID" id="30195050"/>
<gene>
    <name evidence="3" type="ORF">L198_05838</name>
</gene>
<feature type="transmembrane region" description="Helical" evidence="2">
    <location>
        <begin position="118"/>
        <end position="138"/>
    </location>
</feature>
<keyword evidence="2" id="KW-1133">Transmembrane helix</keyword>
<protein>
    <submittedName>
        <fullName evidence="3">Uncharacterized protein</fullName>
    </submittedName>
</protein>
<accession>A0A1E3IRT9</accession>
<comment type="caution">
    <text evidence="3">The sequence shown here is derived from an EMBL/GenBank/DDBJ whole genome shotgun (WGS) entry which is preliminary data.</text>
</comment>
<dbReference type="EMBL" id="AWGH01000019">
    <property type="protein sequence ID" value="ODN91327.1"/>
    <property type="molecule type" value="Genomic_DNA"/>
</dbReference>
<feature type="compositionally biased region" description="Pro residues" evidence="1">
    <location>
        <begin position="1"/>
        <end position="10"/>
    </location>
</feature>
<organism evidence="3 4">
    <name type="scientific">Cryptococcus wingfieldii CBS 7118</name>
    <dbReference type="NCBI Taxonomy" id="1295528"/>
    <lineage>
        <taxon>Eukaryota</taxon>
        <taxon>Fungi</taxon>
        <taxon>Dikarya</taxon>
        <taxon>Basidiomycota</taxon>
        <taxon>Agaricomycotina</taxon>
        <taxon>Tremellomycetes</taxon>
        <taxon>Tremellales</taxon>
        <taxon>Cryptococcaceae</taxon>
        <taxon>Cryptococcus</taxon>
    </lineage>
</organism>
<evidence type="ECO:0000256" key="2">
    <source>
        <dbReference type="SAM" id="Phobius"/>
    </source>
</evidence>